<dbReference type="SUPFAM" id="SSF52091">
    <property type="entry name" value="SpoIIaa-like"/>
    <property type="match status" value="2"/>
</dbReference>
<sequence length="248" mass="28660">MININNTLGSQIIGFTLSQKIDLAEIDQLTAAIEAKAQNGPVRLLGEIENIQGFEHYKKFYQLMKEKYIISKKIERYAIVDDYSWLKHLSGFADFMVSSIPIKSFTLQDRDKALEWLLKQNEILDPGVFKIETDHNDKFLAYRLKGKIASQEFSMINNDFFRLSADKMQINLYLEFEDFKGYSNIAAVKDDLKTGLKYYGKIKKVAIVGKDNVWADVLTRISDIFTPGVNMEYFNYNDSSRAKTWLNV</sequence>
<evidence type="ECO:0000313" key="2">
    <source>
        <dbReference type="Proteomes" id="UP000678679"/>
    </source>
</evidence>
<keyword evidence="2" id="KW-1185">Reference proteome</keyword>
<dbReference type="AlphaFoldDB" id="A0AAX1N1J4"/>
<evidence type="ECO:0000313" key="1">
    <source>
        <dbReference type="EMBL" id="QWG01336.1"/>
    </source>
</evidence>
<organism evidence="1 2">
    <name type="scientific">Flammeovirga yaeyamensis</name>
    <dbReference type="NCBI Taxonomy" id="367791"/>
    <lineage>
        <taxon>Bacteria</taxon>
        <taxon>Pseudomonadati</taxon>
        <taxon>Bacteroidota</taxon>
        <taxon>Cytophagia</taxon>
        <taxon>Cytophagales</taxon>
        <taxon>Flammeovirgaceae</taxon>
        <taxon>Flammeovirga</taxon>
    </lineage>
</organism>
<dbReference type="InterPro" id="IPR021866">
    <property type="entry name" value="SpoIIAA-like"/>
</dbReference>
<reference evidence="1 2" key="1">
    <citation type="submission" date="2021-05" db="EMBL/GenBank/DDBJ databases">
        <title>Comparative genomic studies on the polysaccharide-degrading batcterial strains of the Flammeovirga genus.</title>
        <authorList>
            <person name="Zewei F."/>
            <person name="Zheng Z."/>
            <person name="Yu L."/>
            <person name="Ruyue G."/>
            <person name="Yanhong M."/>
            <person name="Yuanyuan C."/>
            <person name="Jingyan G."/>
            <person name="Wenjun H."/>
        </authorList>
    </citation>
    <scope>NUCLEOTIDE SEQUENCE [LARGE SCALE GENOMIC DNA]</scope>
    <source>
        <strain evidence="1 2">NBRC:100898</strain>
    </source>
</reference>
<dbReference type="KEGG" id="fya:KMW28_16970"/>
<dbReference type="EMBL" id="CP076132">
    <property type="protein sequence ID" value="QWG01336.1"/>
    <property type="molecule type" value="Genomic_DNA"/>
</dbReference>
<dbReference type="Gene3D" id="3.40.50.10600">
    <property type="entry name" value="SpoIIaa-like domains"/>
    <property type="match status" value="2"/>
</dbReference>
<dbReference type="Pfam" id="PF11964">
    <property type="entry name" value="SpoIIAA-like"/>
    <property type="match status" value="2"/>
</dbReference>
<dbReference type="InterPro" id="IPR038396">
    <property type="entry name" value="SpoIIAA-like_sf"/>
</dbReference>
<gene>
    <name evidence="1" type="ORF">KMW28_16970</name>
</gene>
<proteinExistence type="predicted"/>
<dbReference type="InterPro" id="IPR036513">
    <property type="entry name" value="STAS_dom_sf"/>
</dbReference>
<dbReference type="RefSeq" id="WP_169662834.1">
    <property type="nucleotide sequence ID" value="NZ_CP076132.1"/>
</dbReference>
<protein>
    <submittedName>
        <fullName evidence="1">STAS/SEC14 domain-containing protein</fullName>
    </submittedName>
</protein>
<accession>A0AAX1N1J4</accession>
<name>A0AAX1N1J4_9BACT</name>
<dbReference type="Proteomes" id="UP000678679">
    <property type="component" value="Chromosome 1"/>
</dbReference>